<protein>
    <submittedName>
        <fullName evidence="2">Phosphopantothenate--cysteine ligase</fullName>
    </submittedName>
</protein>
<dbReference type="AlphaFoldDB" id="A0A1Y1J9X8"/>
<dbReference type="GO" id="GO:0015937">
    <property type="term" value="P:coenzyme A biosynthetic process"/>
    <property type="evidence" value="ECO:0007669"/>
    <property type="project" value="UniProtKB-ARBA"/>
</dbReference>
<reference evidence="3" key="1">
    <citation type="submission" date="2017-04" db="EMBL/GenBank/DDBJ databases">
        <title>Plasmodium gonderi genome.</title>
        <authorList>
            <person name="Arisue N."/>
            <person name="Honma H."/>
            <person name="Kawai S."/>
            <person name="Tougan T."/>
            <person name="Tanabe K."/>
            <person name="Horii T."/>
        </authorList>
    </citation>
    <scope>NUCLEOTIDE SEQUENCE [LARGE SCALE GENOMIC DNA]</scope>
    <source>
        <strain evidence="3">ATCC 30045</strain>
    </source>
</reference>
<evidence type="ECO:0000313" key="3">
    <source>
        <dbReference type="Proteomes" id="UP000195521"/>
    </source>
</evidence>
<sequence length="487" mass="56814">MKKEYLEEHREFFSNAVKPENLDVILKKIKNKFLGIKGNKIILITSGGTKVPLEKVQIRNIENFSTGKRGARLCEYFLKKKKKVIFLYRKGTFMPFECHLKHVSSIDNIQIVNRNISLKLDDKVSKALINDAEAYEEFRENLFCISFETIFEYGFYLTAICELLHEDCMGEEFCAPGSQHAIGIPNEYSKLRDINIPHPNVINYYPDDDTSLLNTEFVATSILKHLLNQAKKSTLSSDFPNDRCISDLLNKLNSFLNFRCVKEAPENSYLIHLKSFFVYVTNALNDSIGRDRSIWLDADFREGIIPLVRFFIAKIEAEAILPLLDPVVNENPPREEKQTVKQTVKQRENQREENQRTSHLVVLCAAASDFYIPFFQLNDHKIDSDGNSAPSFHMKLCPKFYKITKKYFPLLKCCIFKLEDNEKKLLQKSNERIIYADMLISNMLETRYDIVYIFKKRDDFFLLKRKDESEVIEYSMGHYICQHFGIQ</sequence>
<keyword evidence="2" id="KW-0436">Ligase</keyword>
<accession>A0A1Y1J9X8</accession>
<organism evidence="2 3">
    <name type="scientific">Plasmodium gonderi</name>
    <dbReference type="NCBI Taxonomy" id="77519"/>
    <lineage>
        <taxon>Eukaryota</taxon>
        <taxon>Sar</taxon>
        <taxon>Alveolata</taxon>
        <taxon>Apicomplexa</taxon>
        <taxon>Aconoidasida</taxon>
        <taxon>Haemosporida</taxon>
        <taxon>Plasmodiidae</taxon>
        <taxon>Plasmodium</taxon>
        <taxon>Plasmodium (Plasmodium)</taxon>
    </lineage>
</organism>
<dbReference type="EMBL" id="BDQF01000003">
    <property type="protein sequence ID" value="GAW79299.1"/>
    <property type="molecule type" value="Genomic_DNA"/>
</dbReference>
<name>A0A1Y1J9X8_PLAGO</name>
<dbReference type="OMA" id="TVGEYIH"/>
<dbReference type="SUPFAM" id="SSF102645">
    <property type="entry name" value="CoaB-like"/>
    <property type="match status" value="1"/>
</dbReference>
<dbReference type="GeneID" id="39746007"/>
<evidence type="ECO:0000256" key="1">
    <source>
        <dbReference type="SAM" id="MobiDB-lite"/>
    </source>
</evidence>
<dbReference type="RefSeq" id="XP_028541888.1">
    <property type="nucleotide sequence ID" value="XM_028686087.1"/>
</dbReference>
<dbReference type="Gene3D" id="3.40.50.10300">
    <property type="entry name" value="CoaB-like"/>
    <property type="match status" value="2"/>
</dbReference>
<dbReference type="Proteomes" id="UP000195521">
    <property type="component" value="Unassembled WGS sequence"/>
</dbReference>
<dbReference type="InterPro" id="IPR035929">
    <property type="entry name" value="CoaB-like_sf"/>
</dbReference>
<dbReference type="OrthoDB" id="70224at2759"/>
<proteinExistence type="predicted"/>
<evidence type="ECO:0000313" key="2">
    <source>
        <dbReference type="EMBL" id="GAW79299.1"/>
    </source>
</evidence>
<keyword evidence="3" id="KW-1185">Reference proteome</keyword>
<comment type="caution">
    <text evidence="2">The sequence shown here is derived from an EMBL/GenBank/DDBJ whole genome shotgun (WGS) entry which is preliminary data.</text>
</comment>
<feature type="region of interest" description="Disordered" evidence="1">
    <location>
        <begin position="332"/>
        <end position="353"/>
    </location>
</feature>
<gene>
    <name evidence="2" type="ORF">PGO_031030</name>
</gene>
<dbReference type="GO" id="GO:0016874">
    <property type="term" value="F:ligase activity"/>
    <property type="evidence" value="ECO:0007669"/>
    <property type="project" value="UniProtKB-KW"/>
</dbReference>